<dbReference type="Pfam" id="PF08240">
    <property type="entry name" value="ADH_N"/>
    <property type="match status" value="1"/>
</dbReference>
<dbReference type="SUPFAM" id="SSF51735">
    <property type="entry name" value="NAD(P)-binding Rossmann-fold domains"/>
    <property type="match status" value="1"/>
</dbReference>
<dbReference type="PANTHER" id="PTHR44154">
    <property type="entry name" value="QUINONE OXIDOREDUCTASE"/>
    <property type="match status" value="1"/>
</dbReference>
<dbReference type="InterPro" id="IPR051603">
    <property type="entry name" value="Zinc-ADH_QOR/CCCR"/>
</dbReference>
<accession>A0A449ISF1</accession>
<dbReference type="InterPro" id="IPR013154">
    <property type="entry name" value="ADH-like_N"/>
</dbReference>
<dbReference type="InterPro" id="IPR020843">
    <property type="entry name" value="ER"/>
</dbReference>
<dbReference type="CDD" id="cd08253">
    <property type="entry name" value="zeta_crystallin"/>
    <property type="match status" value="1"/>
</dbReference>
<evidence type="ECO:0000259" key="2">
    <source>
        <dbReference type="SMART" id="SM00829"/>
    </source>
</evidence>
<reference evidence="3 4" key="1">
    <citation type="submission" date="2019-02" db="EMBL/GenBank/DDBJ databases">
        <authorList>
            <consortium name="Pathogen Informatics"/>
        </authorList>
    </citation>
    <scope>NUCLEOTIDE SEQUENCE [LARGE SCALE GENOMIC DNA]</scope>
    <source>
        <strain evidence="3 4">3012STDY7103891</strain>
    </source>
</reference>
<dbReference type="Gene3D" id="3.40.50.720">
    <property type="entry name" value="NAD(P)-binding Rossmann-like Domain"/>
    <property type="match status" value="1"/>
</dbReference>
<dbReference type="SMART" id="SM00829">
    <property type="entry name" value="PKS_ER"/>
    <property type="match status" value="1"/>
</dbReference>
<dbReference type="EC" id="1.1.1.1" evidence="3"/>
<name>A0A449ISF1_PSEFR</name>
<keyword evidence="3" id="KW-0560">Oxidoreductase</keyword>
<sequence>MKAAWYENVGLADAVLVVGHMATPEPSAGEVLIRLHASGVNPSDVKARAGKRAGGSGMPFPRVIPHSDGAGIIEAVGAGVPESRIGTRVWIWNAQWGRAYGSAAEYVALPANQAIPLGENVSFETGACLGIPAVTAAHCVMGDGPVKGKTVLVSGGAGTVGRLAVQIAHLNGARVIATAMNPEDMERAMAAGADVAINFTSDNVAEQILEANRGNPVDRIVEVEFGVNAEINAAVITERGSVVTYGSALSMRPELPFYSFLFKGVNLEFVLVYLLNEKERQLAADHVNAALTNGLDIPLHATYPLEECAKAHNAVEGTGRIGSVVVVID</sequence>
<dbReference type="RefSeq" id="WP_133145125.1">
    <property type="nucleotide sequence ID" value="NZ_CAACYJ010000040.1"/>
</dbReference>
<dbReference type="Pfam" id="PF00107">
    <property type="entry name" value="ADH_zinc_N"/>
    <property type="match status" value="1"/>
</dbReference>
<evidence type="ECO:0000313" key="4">
    <source>
        <dbReference type="Proteomes" id="UP000330809"/>
    </source>
</evidence>
<proteinExistence type="predicted"/>
<feature type="domain" description="Enoyl reductase (ER)" evidence="2">
    <location>
        <begin position="10"/>
        <end position="326"/>
    </location>
</feature>
<keyword evidence="1" id="KW-0521">NADP</keyword>
<dbReference type="EMBL" id="CAACYJ010000040">
    <property type="protein sequence ID" value="VFB22309.1"/>
    <property type="molecule type" value="Genomic_DNA"/>
</dbReference>
<evidence type="ECO:0000313" key="3">
    <source>
        <dbReference type="EMBL" id="VFB22309.1"/>
    </source>
</evidence>
<dbReference type="Gene3D" id="3.90.180.10">
    <property type="entry name" value="Medium-chain alcohol dehydrogenases, catalytic domain"/>
    <property type="match status" value="1"/>
</dbReference>
<organism evidence="3 4">
    <name type="scientific">Pseudomonas fragi</name>
    <dbReference type="NCBI Taxonomy" id="296"/>
    <lineage>
        <taxon>Bacteria</taxon>
        <taxon>Pseudomonadati</taxon>
        <taxon>Pseudomonadota</taxon>
        <taxon>Gammaproteobacteria</taxon>
        <taxon>Pseudomonadales</taxon>
        <taxon>Pseudomonadaceae</taxon>
        <taxon>Pseudomonas</taxon>
    </lineage>
</organism>
<protein>
    <submittedName>
        <fullName evidence="3">Putative zinc-containing alcohol dehydrogenase</fullName>
        <ecNumber evidence="3">1.1.1.1</ecNumber>
    </submittedName>
</protein>
<dbReference type="Proteomes" id="UP000330809">
    <property type="component" value="Unassembled WGS sequence"/>
</dbReference>
<gene>
    <name evidence="3" type="primary">adhT_2</name>
    <name evidence="3" type="ORF">NCTC10754_04997</name>
</gene>
<dbReference type="AlphaFoldDB" id="A0A449ISF1"/>
<dbReference type="InterPro" id="IPR013149">
    <property type="entry name" value="ADH-like_C"/>
</dbReference>
<dbReference type="InterPro" id="IPR011032">
    <property type="entry name" value="GroES-like_sf"/>
</dbReference>
<dbReference type="SUPFAM" id="SSF50129">
    <property type="entry name" value="GroES-like"/>
    <property type="match status" value="1"/>
</dbReference>
<dbReference type="GO" id="GO:0004022">
    <property type="term" value="F:alcohol dehydrogenase (NAD+) activity"/>
    <property type="evidence" value="ECO:0007669"/>
    <property type="project" value="UniProtKB-EC"/>
</dbReference>
<dbReference type="InterPro" id="IPR036291">
    <property type="entry name" value="NAD(P)-bd_dom_sf"/>
</dbReference>
<evidence type="ECO:0000256" key="1">
    <source>
        <dbReference type="ARBA" id="ARBA00022857"/>
    </source>
</evidence>
<dbReference type="PANTHER" id="PTHR44154:SF1">
    <property type="entry name" value="QUINONE OXIDOREDUCTASE"/>
    <property type="match status" value="1"/>
</dbReference>